<proteinExistence type="predicted"/>
<reference evidence="1" key="1">
    <citation type="journal article" date="2023" name="Nat. Commun.">
        <title>Diploid and tetraploid genomes of Acorus and the evolution of monocots.</title>
        <authorList>
            <person name="Ma L."/>
            <person name="Liu K.W."/>
            <person name="Li Z."/>
            <person name="Hsiao Y.Y."/>
            <person name="Qi Y."/>
            <person name="Fu T."/>
            <person name="Tang G.D."/>
            <person name="Zhang D."/>
            <person name="Sun W.H."/>
            <person name="Liu D.K."/>
            <person name="Li Y."/>
            <person name="Chen G.Z."/>
            <person name="Liu X.D."/>
            <person name="Liao X.Y."/>
            <person name="Jiang Y.T."/>
            <person name="Yu X."/>
            <person name="Hao Y."/>
            <person name="Huang J."/>
            <person name="Zhao X.W."/>
            <person name="Ke S."/>
            <person name="Chen Y.Y."/>
            <person name="Wu W.L."/>
            <person name="Hsu J.L."/>
            <person name="Lin Y.F."/>
            <person name="Huang M.D."/>
            <person name="Li C.Y."/>
            <person name="Huang L."/>
            <person name="Wang Z.W."/>
            <person name="Zhao X."/>
            <person name="Zhong W.Y."/>
            <person name="Peng D.H."/>
            <person name="Ahmad S."/>
            <person name="Lan S."/>
            <person name="Zhang J.S."/>
            <person name="Tsai W.C."/>
            <person name="Van de Peer Y."/>
            <person name="Liu Z.J."/>
        </authorList>
    </citation>
    <scope>NUCLEOTIDE SEQUENCE</scope>
    <source>
        <strain evidence="1">SCP</strain>
    </source>
</reference>
<gene>
    <name evidence="1" type="ORF">QJS04_geneDACA004748</name>
</gene>
<accession>A0AAV9BSF7</accession>
<protein>
    <submittedName>
        <fullName evidence="1">VAMP-like protein YKT61</fullName>
    </submittedName>
</protein>
<evidence type="ECO:0000313" key="1">
    <source>
        <dbReference type="EMBL" id="KAK1279272.1"/>
    </source>
</evidence>
<comment type="caution">
    <text evidence="1">The sequence shown here is derived from an EMBL/GenBank/DDBJ whole genome shotgun (WGS) entry which is preliminary data.</text>
</comment>
<dbReference type="InterPro" id="IPR011012">
    <property type="entry name" value="Longin-like_dom_sf"/>
</dbReference>
<name>A0AAV9BSF7_ACOGR</name>
<sequence length="82" mass="9503">MVMKSMGPESASDPVVLASESDLSHFRSSNPSQFSFVTIFKSSTRCTLWRSWFVDDHYPMRSAFALLNKMIYRHVKKALQRK</sequence>
<dbReference type="Proteomes" id="UP001179952">
    <property type="component" value="Unassembled WGS sequence"/>
</dbReference>
<evidence type="ECO:0000313" key="2">
    <source>
        <dbReference type="Proteomes" id="UP001179952"/>
    </source>
</evidence>
<dbReference type="SUPFAM" id="SSF64356">
    <property type="entry name" value="SNARE-like"/>
    <property type="match status" value="1"/>
</dbReference>
<keyword evidence="2" id="KW-1185">Reference proteome</keyword>
<organism evidence="1 2">
    <name type="scientific">Acorus gramineus</name>
    <name type="common">Dwarf sweet flag</name>
    <dbReference type="NCBI Taxonomy" id="55184"/>
    <lineage>
        <taxon>Eukaryota</taxon>
        <taxon>Viridiplantae</taxon>
        <taxon>Streptophyta</taxon>
        <taxon>Embryophyta</taxon>
        <taxon>Tracheophyta</taxon>
        <taxon>Spermatophyta</taxon>
        <taxon>Magnoliopsida</taxon>
        <taxon>Liliopsida</taxon>
        <taxon>Acoraceae</taxon>
        <taxon>Acorus</taxon>
    </lineage>
</organism>
<reference evidence="1" key="2">
    <citation type="submission" date="2023-06" db="EMBL/GenBank/DDBJ databases">
        <authorList>
            <person name="Ma L."/>
            <person name="Liu K.-W."/>
            <person name="Li Z."/>
            <person name="Hsiao Y.-Y."/>
            <person name="Qi Y."/>
            <person name="Fu T."/>
            <person name="Tang G."/>
            <person name="Zhang D."/>
            <person name="Sun W.-H."/>
            <person name="Liu D.-K."/>
            <person name="Li Y."/>
            <person name="Chen G.-Z."/>
            <person name="Liu X.-D."/>
            <person name="Liao X.-Y."/>
            <person name="Jiang Y.-T."/>
            <person name="Yu X."/>
            <person name="Hao Y."/>
            <person name="Huang J."/>
            <person name="Zhao X.-W."/>
            <person name="Ke S."/>
            <person name="Chen Y.-Y."/>
            <person name="Wu W.-L."/>
            <person name="Hsu J.-L."/>
            <person name="Lin Y.-F."/>
            <person name="Huang M.-D."/>
            <person name="Li C.-Y."/>
            <person name="Huang L."/>
            <person name="Wang Z.-W."/>
            <person name="Zhao X."/>
            <person name="Zhong W.-Y."/>
            <person name="Peng D.-H."/>
            <person name="Ahmad S."/>
            <person name="Lan S."/>
            <person name="Zhang J.-S."/>
            <person name="Tsai W.-C."/>
            <person name="Van De Peer Y."/>
            <person name="Liu Z.-J."/>
        </authorList>
    </citation>
    <scope>NUCLEOTIDE SEQUENCE</scope>
    <source>
        <strain evidence="1">SCP</strain>
        <tissue evidence="1">Leaves</tissue>
    </source>
</reference>
<dbReference type="AlphaFoldDB" id="A0AAV9BSF7"/>
<dbReference type="EMBL" id="JAUJYN010000001">
    <property type="protein sequence ID" value="KAK1279272.1"/>
    <property type="molecule type" value="Genomic_DNA"/>
</dbReference>